<dbReference type="AlphaFoldDB" id="A0A934QA00"/>
<reference evidence="2" key="1">
    <citation type="submission" date="2020-12" db="EMBL/GenBank/DDBJ databases">
        <title>Leucobacter sp. CAS1, isolated from Chromium sludge.</title>
        <authorList>
            <person name="Xu Z."/>
        </authorList>
    </citation>
    <scope>NUCLEOTIDE SEQUENCE</scope>
    <source>
        <strain evidence="2">CSA1</strain>
    </source>
</reference>
<evidence type="ECO:0000313" key="2">
    <source>
        <dbReference type="EMBL" id="MBK0419349.1"/>
    </source>
</evidence>
<gene>
    <name evidence="2" type="ORF">JD276_09910</name>
</gene>
<evidence type="ECO:0000313" key="3">
    <source>
        <dbReference type="Proteomes" id="UP000608530"/>
    </source>
</evidence>
<dbReference type="RefSeq" id="WP_200115482.1">
    <property type="nucleotide sequence ID" value="NZ_JAEHOH010000012.1"/>
</dbReference>
<dbReference type="InterPro" id="IPR011990">
    <property type="entry name" value="TPR-like_helical_dom_sf"/>
</dbReference>
<keyword evidence="1" id="KW-0472">Membrane</keyword>
<sequence length="158" mass="17158">MTPRARSLVGVVVITALLLLYLVFVGVRALALLGSGSPLAVAMGVALVILPVLGAWALLRELSFGHRTHQLLDLLESEGLLPDEEVDTLPSGRPDRAQADALFPRYRAAAEADPGSWRAWMRLGIVYDACGDRKRARAAIRQAISCRRDEIRGESSDN</sequence>
<accession>A0A934QA00</accession>
<dbReference type="Gene3D" id="1.25.40.10">
    <property type="entry name" value="Tetratricopeptide repeat domain"/>
    <property type="match status" value="1"/>
</dbReference>
<comment type="caution">
    <text evidence="2">The sequence shown here is derived from an EMBL/GenBank/DDBJ whole genome shotgun (WGS) entry which is preliminary data.</text>
</comment>
<dbReference type="SUPFAM" id="SSF48452">
    <property type="entry name" value="TPR-like"/>
    <property type="match status" value="1"/>
</dbReference>
<evidence type="ECO:0008006" key="4">
    <source>
        <dbReference type="Google" id="ProtNLM"/>
    </source>
</evidence>
<organism evidence="2 3">
    <name type="scientific">Leucobacter chromiisoli</name>
    <dbReference type="NCBI Taxonomy" id="2796471"/>
    <lineage>
        <taxon>Bacteria</taxon>
        <taxon>Bacillati</taxon>
        <taxon>Actinomycetota</taxon>
        <taxon>Actinomycetes</taxon>
        <taxon>Micrococcales</taxon>
        <taxon>Microbacteriaceae</taxon>
        <taxon>Leucobacter</taxon>
    </lineage>
</organism>
<proteinExistence type="predicted"/>
<feature type="transmembrane region" description="Helical" evidence="1">
    <location>
        <begin position="7"/>
        <end position="33"/>
    </location>
</feature>
<dbReference type="Proteomes" id="UP000608530">
    <property type="component" value="Unassembled WGS sequence"/>
</dbReference>
<dbReference type="EMBL" id="JAEHOH010000012">
    <property type="protein sequence ID" value="MBK0419349.1"/>
    <property type="molecule type" value="Genomic_DNA"/>
</dbReference>
<keyword evidence="1" id="KW-1133">Transmembrane helix</keyword>
<keyword evidence="3" id="KW-1185">Reference proteome</keyword>
<protein>
    <recommendedName>
        <fullName evidence="4">Tetratricopeptide repeat protein</fullName>
    </recommendedName>
</protein>
<evidence type="ECO:0000256" key="1">
    <source>
        <dbReference type="SAM" id="Phobius"/>
    </source>
</evidence>
<feature type="transmembrane region" description="Helical" evidence="1">
    <location>
        <begin position="39"/>
        <end position="59"/>
    </location>
</feature>
<name>A0A934QA00_9MICO</name>
<keyword evidence="1" id="KW-0812">Transmembrane</keyword>